<accession>A0A0D2LTZ9</accession>
<keyword evidence="3" id="KW-1185">Reference proteome</keyword>
<dbReference type="PANTHER" id="PTHR38248">
    <property type="entry name" value="FUNK1 6"/>
    <property type="match status" value="1"/>
</dbReference>
<evidence type="ECO:0000259" key="1">
    <source>
        <dbReference type="Pfam" id="PF17667"/>
    </source>
</evidence>
<dbReference type="GO" id="GO:0004672">
    <property type="term" value="F:protein kinase activity"/>
    <property type="evidence" value="ECO:0007669"/>
    <property type="project" value="InterPro"/>
</dbReference>
<evidence type="ECO:0000313" key="2">
    <source>
        <dbReference type="EMBL" id="KJA14338.1"/>
    </source>
</evidence>
<gene>
    <name evidence="2" type="ORF">HYPSUDRAFT_150541</name>
</gene>
<reference evidence="3" key="1">
    <citation type="submission" date="2014-04" db="EMBL/GenBank/DDBJ databases">
        <title>Evolutionary Origins and Diversification of the Mycorrhizal Mutualists.</title>
        <authorList>
            <consortium name="DOE Joint Genome Institute"/>
            <consortium name="Mycorrhizal Genomics Consortium"/>
            <person name="Kohler A."/>
            <person name="Kuo A."/>
            <person name="Nagy L.G."/>
            <person name="Floudas D."/>
            <person name="Copeland A."/>
            <person name="Barry K.W."/>
            <person name="Cichocki N."/>
            <person name="Veneault-Fourrey C."/>
            <person name="LaButti K."/>
            <person name="Lindquist E.A."/>
            <person name="Lipzen A."/>
            <person name="Lundell T."/>
            <person name="Morin E."/>
            <person name="Murat C."/>
            <person name="Riley R."/>
            <person name="Ohm R."/>
            <person name="Sun H."/>
            <person name="Tunlid A."/>
            <person name="Henrissat B."/>
            <person name="Grigoriev I.V."/>
            <person name="Hibbett D.S."/>
            <person name="Martin F."/>
        </authorList>
    </citation>
    <scope>NUCLEOTIDE SEQUENCE [LARGE SCALE GENOMIC DNA]</scope>
    <source>
        <strain evidence="3">FD-334 SS-4</strain>
    </source>
</reference>
<dbReference type="Proteomes" id="UP000054270">
    <property type="component" value="Unassembled WGS sequence"/>
</dbReference>
<dbReference type="AlphaFoldDB" id="A0A0D2LTZ9"/>
<dbReference type="InterPro" id="IPR011009">
    <property type="entry name" value="Kinase-like_dom_sf"/>
</dbReference>
<dbReference type="SUPFAM" id="SSF56112">
    <property type="entry name" value="Protein kinase-like (PK-like)"/>
    <property type="match status" value="1"/>
</dbReference>
<proteinExistence type="predicted"/>
<dbReference type="InterPro" id="IPR008266">
    <property type="entry name" value="Tyr_kinase_AS"/>
</dbReference>
<feature type="domain" description="Fungal-type protein kinase" evidence="1">
    <location>
        <begin position="13"/>
        <end position="258"/>
    </location>
</feature>
<dbReference type="STRING" id="945553.A0A0D2LTZ9"/>
<dbReference type="OrthoDB" id="3260094at2759"/>
<dbReference type="Gene3D" id="1.10.510.10">
    <property type="entry name" value="Transferase(Phosphotransferase) domain 1"/>
    <property type="match status" value="1"/>
</dbReference>
<organism evidence="2 3">
    <name type="scientific">Hypholoma sublateritium (strain FD-334 SS-4)</name>
    <dbReference type="NCBI Taxonomy" id="945553"/>
    <lineage>
        <taxon>Eukaryota</taxon>
        <taxon>Fungi</taxon>
        <taxon>Dikarya</taxon>
        <taxon>Basidiomycota</taxon>
        <taxon>Agaricomycotina</taxon>
        <taxon>Agaricomycetes</taxon>
        <taxon>Agaricomycetidae</taxon>
        <taxon>Agaricales</taxon>
        <taxon>Agaricineae</taxon>
        <taxon>Strophariaceae</taxon>
        <taxon>Hypholoma</taxon>
    </lineage>
</organism>
<dbReference type="PROSITE" id="PS00109">
    <property type="entry name" value="PROTEIN_KINASE_TYR"/>
    <property type="match status" value="1"/>
</dbReference>
<dbReference type="PANTHER" id="PTHR38248:SF2">
    <property type="entry name" value="FUNK1 11"/>
    <property type="match status" value="1"/>
</dbReference>
<dbReference type="EMBL" id="KN817684">
    <property type="protein sequence ID" value="KJA14338.1"/>
    <property type="molecule type" value="Genomic_DNA"/>
</dbReference>
<dbReference type="InterPro" id="IPR040976">
    <property type="entry name" value="Pkinase_fungal"/>
</dbReference>
<evidence type="ECO:0000313" key="3">
    <source>
        <dbReference type="Proteomes" id="UP000054270"/>
    </source>
</evidence>
<protein>
    <recommendedName>
        <fullName evidence="1">Fungal-type protein kinase domain-containing protein</fullName>
    </recommendedName>
</protein>
<name>A0A0D2LTZ9_HYPSF</name>
<dbReference type="Pfam" id="PF17667">
    <property type="entry name" value="Pkinase_fungal"/>
    <property type="match status" value="1"/>
</dbReference>
<sequence length="422" mass="47970">MTIDLVTGNVTTIRVQDQEFDVVRHIHSSLVLFGRGTHVFVVRDKAGQCHILKDAWLLVGHGLSEITSLSEINHIIKEDPSPDGAAYRSNATMHPQFVVGQDIGDSTKERRGRLTDKPPERVHRRIVTGPVGDPITSFRSRREFLQVILDCVKWLDFLHNKVKMVHGDISINNIVISRAPAPPPRPSKGHSKKVSAAHPLPILDEQIPTFGVVIDYDYARQIGTVLNQTSGTPPFMPLDALRFPGKYLHDPRHDLESLIQTAISVMTFCDGPCGVRRTITDYVPISRWFNEIDREQLFKDKSVDLKLYSDTEIEDKLAPYWKSLSSCVRQLIKATWNQPLSSTIHQDYVKILENALRSLEEEVSADYGVVHQKRPRPDSADESRYPGQYIKFRRTNDLSTRRLPRPAHIQLLSRWEDSVDAI</sequence>